<evidence type="ECO:0000313" key="12">
    <source>
        <dbReference type="EMBL" id="EXB89363.1"/>
    </source>
</evidence>
<evidence type="ECO:0000256" key="2">
    <source>
        <dbReference type="ARBA" id="ARBA00004496"/>
    </source>
</evidence>
<dbReference type="InterPro" id="IPR015943">
    <property type="entry name" value="WD40/YVTN_repeat-like_dom_sf"/>
</dbReference>
<dbReference type="AlphaFoldDB" id="W9RP85"/>
<dbReference type="SMART" id="SM00320">
    <property type="entry name" value="WD40"/>
    <property type="match status" value="4"/>
</dbReference>
<feature type="repeat" description="WD" evidence="11">
    <location>
        <begin position="124"/>
        <end position="165"/>
    </location>
</feature>
<dbReference type="STRING" id="981085.W9RP85"/>
<evidence type="ECO:0000256" key="10">
    <source>
        <dbReference type="ARBA" id="ARBA00023242"/>
    </source>
</evidence>
<dbReference type="EMBL" id="KE345006">
    <property type="protein sequence ID" value="EXB89363.1"/>
    <property type="molecule type" value="Genomic_DNA"/>
</dbReference>
<evidence type="ECO:0000256" key="5">
    <source>
        <dbReference type="ARBA" id="ARBA00020267"/>
    </source>
</evidence>
<keyword evidence="7 11" id="KW-0853">WD repeat</keyword>
<evidence type="ECO:0000313" key="13">
    <source>
        <dbReference type="Proteomes" id="UP000030645"/>
    </source>
</evidence>
<dbReference type="Gene3D" id="2.130.10.10">
    <property type="entry name" value="YVTN repeat-like/Quinoprotein amine dehydrogenase"/>
    <property type="match status" value="2"/>
</dbReference>
<organism evidence="12 13">
    <name type="scientific">Morus notabilis</name>
    <dbReference type="NCBI Taxonomy" id="981085"/>
    <lineage>
        <taxon>Eukaryota</taxon>
        <taxon>Viridiplantae</taxon>
        <taxon>Streptophyta</taxon>
        <taxon>Embryophyta</taxon>
        <taxon>Tracheophyta</taxon>
        <taxon>Spermatophyta</taxon>
        <taxon>Magnoliopsida</taxon>
        <taxon>eudicotyledons</taxon>
        <taxon>Gunneridae</taxon>
        <taxon>Pentapetalae</taxon>
        <taxon>rosids</taxon>
        <taxon>fabids</taxon>
        <taxon>Rosales</taxon>
        <taxon>Moraceae</taxon>
        <taxon>Moreae</taxon>
        <taxon>Morus</taxon>
    </lineage>
</organism>
<comment type="pathway">
    <text evidence="3">tRNA modification; 5-methoxycarbonylmethyl-2-thiouridine-tRNA biosynthesis.</text>
</comment>
<evidence type="ECO:0000256" key="3">
    <source>
        <dbReference type="ARBA" id="ARBA00005043"/>
    </source>
</evidence>
<proteinExistence type="inferred from homology"/>
<keyword evidence="8" id="KW-0819">tRNA processing</keyword>
<sequence>MDPGSKSIEVEHVREWKTQIQKDCSESLLWMMGGETCLWSSDRRQSNGRSCEAQSATVAEVWLWQVGSWKAVGRLQSHSLTVTQMEFSHDDKLLLTVSRDRQFSIFAIKGTGTEEISHELIARKEAHKRILWACSWNPHGYEFATGSRDKTVKIWGVENQSSVNLLLMLPPFKTSVTALSWIGLGNNRSNGLLAVGMENGLIELWNLFINRINDRSTKAPPATAALFARLDPLMCHVSAVNRLAWRIPEKSDKECSNLQLASCGADHCVRVFDVKTLPDKMGRGMKQRASVRKRQ</sequence>
<evidence type="ECO:0000256" key="6">
    <source>
        <dbReference type="ARBA" id="ARBA00022490"/>
    </source>
</evidence>
<dbReference type="InterPro" id="IPR001680">
    <property type="entry name" value="WD40_rpt"/>
</dbReference>
<comment type="subcellular location">
    <subcellularLocation>
        <location evidence="2">Cytoplasm</location>
    </subcellularLocation>
    <subcellularLocation>
        <location evidence="1">Nucleus</location>
    </subcellularLocation>
</comment>
<keyword evidence="10" id="KW-0539">Nucleus</keyword>
<dbReference type="PROSITE" id="PS50082">
    <property type="entry name" value="WD_REPEATS_2"/>
    <property type="match status" value="1"/>
</dbReference>
<dbReference type="GO" id="GO:0033588">
    <property type="term" value="C:elongator holoenzyme complex"/>
    <property type="evidence" value="ECO:0007669"/>
    <property type="project" value="InterPro"/>
</dbReference>
<keyword evidence="13" id="KW-1185">Reference proteome</keyword>
<dbReference type="PANTHER" id="PTHR44111:SF1">
    <property type="entry name" value="ELONGATOR COMPLEX PROTEIN 2"/>
    <property type="match status" value="1"/>
</dbReference>
<dbReference type="InterPro" id="IPR036322">
    <property type="entry name" value="WD40_repeat_dom_sf"/>
</dbReference>
<evidence type="ECO:0000256" key="9">
    <source>
        <dbReference type="ARBA" id="ARBA00022737"/>
    </source>
</evidence>
<dbReference type="GO" id="GO:0002098">
    <property type="term" value="P:tRNA wobble uridine modification"/>
    <property type="evidence" value="ECO:0007669"/>
    <property type="project" value="InterPro"/>
</dbReference>
<dbReference type="Proteomes" id="UP000030645">
    <property type="component" value="Unassembled WGS sequence"/>
</dbReference>
<dbReference type="GO" id="GO:0005634">
    <property type="term" value="C:nucleus"/>
    <property type="evidence" value="ECO:0007669"/>
    <property type="project" value="UniProtKB-SubCell"/>
</dbReference>
<keyword evidence="9" id="KW-0677">Repeat</keyword>
<evidence type="ECO:0000256" key="1">
    <source>
        <dbReference type="ARBA" id="ARBA00004123"/>
    </source>
</evidence>
<dbReference type="Pfam" id="PF00400">
    <property type="entry name" value="WD40"/>
    <property type="match status" value="2"/>
</dbReference>
<dbReference type="InterPro" id="IPR037289">
    <property type="entry name" value="Elp2"/>
</dbReference>
<dbReference type="PANTHER" id="PTHR44111">
    <property type="entry name" value="ELONGATOR COMPLEX PROTEIN 2"/>
    <property type="match status" value="1"/>
</dbReference>
<dbReference type="PROSITE" id="PS50294">
    <property type="entry name" value="WD_REPEATS_REGION"/>
    <property type="match status" value="1"/>
</dbReference>
<evidence type="ECO:0000256" key="11">
    <source>
        <dbReference type="PROSITE-ProRule" id="PRU00221"/>
    </source>
</evidence>
<accession>W9RP85</accession>
<evidence type="ECO:0000256" key="7">
    <source>
        <dbReference type="ARBA" id="ARBA00022574"/>
    </source>
</evidence>
<gene>
    <name evidence="12" type="ORF">L484_017329</name>
</gene>
<dbReference type="SUPFAM" id="SSF50978">
    <property type="entry name" value="WD40 repeat-like"/>
    <property type="match status" value="1"/>
</dbReference>
<keyword evidence="6" id="KW-0963">Cytoplasm</keyword>
<evidence type="ECO:0000256" key="4">
    <source>
        <dbReference type="ARBA" id="ARBA00005881"/>
    </source>
</evidence>
<comment type="similarity">
    <text evidence="4">Belongs to the WD repeat ELP2 family.</text>
</comment>
<name>W9RP85_9ROSA</name>
<dbReference type="GO" id="GO:0005737">
    <property type="term" value="C:cytoplasm"/>
    <property type="evidence" value="ECO:0007669"/>
    <property type="project" value="UniProtKB-SubCell"/>
</dbReference>
<reference evidence="13" key="1">
    <citation type="submission" date="2013-01" db="EMBL/GenBank/DDBJ databases">
        <title>Draft Genome Sequence of a Mulberry Tree, Morus notabilis C.K. Schneid.</title>
        <authorList>
            <person name="He N."/>
            <person name="Zhao S."/>
        </authorList>
    </citation>
    <scope>NUCLEOTIDE SEQUENCE</scope>
</reference>
<dbReference type="eggNOG" id="KOG1063">
    <property type="taxonomic scope" value="Eukaryota"/>
</dbReference>
<evidence type="ECO:0000256" key="8">
    <source>
        <dbReference type="ARBA" id="ARBA00022694"/>
    </source>
</evidence>
<protein>
    <recommendedName>
        <fullName evidence="5">Elongator complex protein 2</fullName>
    </recommendedName>
</protein>